<accession>A0A4Y9SNK1</accession>
<comment type="caution">
    <text evidence="1">The sequence shown here is derived from an EMBL/GenBank/DDBJ whole genome shotgun (WGS) entry which is preliminary data.</text>
</comment>
<gene>
    <name evidence="1" type="ORF">E4L98_05890</name>
</gene>
<dbReference type="AlphaFoldDB" id="A0A4Y9SNK1"/>
<sequence>MQIRENGGRVQFLRSYYVKEKKRTQAKLIGSMPAGATELPPDLADAMTEDERAEFAAWLEKQAAADRAAQAMREIETLPQVLQNVAGHLMRGAPLTAAQAKGMWDGTAQLRRQLTKAGYTKPNLQDPPSPED</sequence>
<evidence type="ECO:0000313" key="1">
    <source>
        <dbReference type="EMBL" id="TFW28148.1"/>
    </source>
</evidence>
<organism evidence="1 2">
    <name type="scientific">Duganella callida</name>
    <dbReference type="NCBI Taxonomy" id="2561932"/>
    <lineage>
        <taxon>Bacteria</taxon>
        <taxon>Pseudomonadati</taxon>
        <taxon>Pseudomonadota</taxon>
        <taxon>Betaproteobacteria</taxon>
        <taxon>Burkholderiales</taxon>
        <taxon>Oxalobacteraceae</taxon>
        <taxon>Telluria group</taxon>
        <taxon>Duganella</taxon>
    </lineage>
</organism>
<dbReference type="Proteomes" id="UP000297729">
    <property type="component" value="Unassembled WGS sequence"/>
</dbReference>
<name>A0A4Y9SNK1_9BURK</name>
<dbReference type="RefSeq" id="WP_135200638.1">
    <property type="nucleotide sequence ID" value="NZ_SPVG01000057.1"/>
</dbReference>
<evidence type="ECO:0000313" key="2">
    <source>
        <dbReference type="Proteomes" id="UP000297729"/>
    </source>
</evidence>
<dbReference type="EMBL" id="SPVG01000057">
    <property type="protein sequence ID" value="TFW28148.1"/>
    <property type="molecule type" value="Genomic_DNA"/>
</dbReference>
<protein>
    <submittedName>
        <fullName evidence="1">Uncharacterized protein</fullName>
    </submittedName>
</protein>
<proteinExistence type="predicted"/>
<keyword evidence="2" id="KW-1185">Reference proteome</keyword>
<reference evidence="1 2" key="1">
    <citation type="submission" date="2019-03" db="EMBL/GenBank/DDBJ databases">
        <title>Draft Genome Sequence of Duganella callidus sp. nov., a Novel Duganella Species Isolated from Cultivated Soil.</title>
        <authorList>
            <person name="Raths R."/>
            <person name="Peta V."/>
            <person name="Bucking H."/>
        </authorList>
    </citation>
    <scope>NUCLEOTIDE SEQUENCE [LARGE SCALE GENOMIC DNA]</scope>
    <source>
        <strain evidence="1 2">DN04</strain>
    </source>
</reference>
<dbReference type="OrthoDB" id="8908103at2"/>